<gene>
    <name evidence="4" type="ORF">CJ014_14750</name>
</gene>
<name>A0A2G9WV86_9HYPH</name>
<evidence type="ECO:0000259" key="3">
    <source>
        <dbReference type="Pfam" id="PF19040"/>
    </source>
</evidence>
<keyword evidence="1" id="KW-0812">Transmembrane</keyword>
<dbReference type="Proteomes" id="UP000231070">
    <property type="component" value="Unassembled WGS sequence"/>
</dbReference>
<protein>
    <recommendedName>
        <fullName evidence="6">Acyltransferase</fullName>
    </recommendedName>
</protein>
<dbReference type="Pfam" id="PF19040">
    <property type="entry name" value="SGNH"/>
    <property type="match status" value="1"/>
</dbReference>
<feature type="transmembrane region" description="Helical" evidence="1">
    <location>
        <begin position="191"/>
        <end position="210"/>
    </location>
</feature>
<evidence type="ECO:0008006" key="6">
    <source>
        <dbReference type="Google" id="ProtNLM"/>
    </source>
</evidence>
<feature type="transmembrane region" description="Helical" evidence="1">
    <location>
        <begin position="247"/>
        <end position="264"/>
    </location>
</feature>
<dbReference type="InterPro" id="IPR002656">
    <property type="entry name" value="Acyl_transf_3_dom"/>
</dbReference>
<feature type="domain" description="SGNH" evidence="3">
    <location>
        <begin position="428"/>
        <end position="666"/>
    </location>
</feature>
<feature type="transmembrane region" description="Helical" evidence="1">
    <location>
        <begin position="310"/>
        <end position="328"/>
    </location>
</feature>
<organism evidence="4 5">
    <name type="scientific">Pleomorphomonas carboxyditropha</name>
    <dbReference type="NCBI Taxonomy" id="2023338"/>
    <lineage>
        <taxon>Bacteria</taxon>
        <taxon>Pseudomonadati</taxon>
        <taxon>Pseudomonadota</taxon>
        <taxon>Alphaproteobacteria</taxon>
        <taxon>Hyphomicrobiales</taxon>
        <taxon>Pleomorphomonadaceae</taxon>
        <taxon>Pleomorphomonas</taxon>
    </lineage>
</organism>
<dbReference type="EMBL" id="NQVN01000009">
    <property type="protein sequence ID" value="PIO98574.1"/>
    <property type="molecule type" value="Genomic_DNA"/>
</dbReference>
<feature type="domain" description="Acyltransferase 3" evidence="2">
    <location>
        <begin position="34"/>
        <end position="350"/>
    </location>
</feature>
<dbReference type="InterPro" id="IPR043968">
    <property type="entry name" value="SGNH"/>
</dbReference>
<evidence type="ECO:0000313" key="4">
    <source>
        <dbReference type="EMBL" id="PIO98574.1"/>
    </source>
</evidence>
<evidence type="ECO:0000313" key="5">
    <source>
        <dbReference type="Proteomes" id="UP000231070"/>
    </source>
</evidence>
<sequence length="686" mass="75509">MYLAARLVSACLAGGLGRTGGEILGNSNWRYREDIDGLRALAVVAVILFHFESSWFPGGFVGVDVFFVISGFLITSLIARQITEDRFSLIDFYERRFRRIYPNLLIVLAVTVVLGFVAMVPLTYRPFGRSLVWAALSASNFAFIGGDGYFDPDNLTKPLLHTWSLGVEEQFYLVFPWLLILAAKRGYNTKWLIGTVVALSLVLSIGAALAGWAPSYFLLPTRFWELGIGALIAVLPKSERLSYARRSILGLGGLLAIVWATLRLSEADPFPGYVALAPTLGAAAIIWANGGLASHLLSFRPFVWIGRLSFALYLWHWPLISIAAGIGLPPTGTATRLLITTVMLVFSVAGYFLWEQPIRQRRRLGRRKKFFAVLAVFAVVLVGIGVVIFETRGLPQRLPADLVAIDEAAKRDSFFITKRCPEVESIKPAPCTIGDETTNKVSFVIIGDSQAQAVAAEIGDLAKSYHLRGLYLGKIGCPPLAGLTRTRRSHCSMQYDFAMNEIRENNPELVIALMHWAGLIGDPVGGSKTPLLKQGEVVTEADRSAVVTAALDETLTNLGNRQIMTSLTIPEHNGKALLFGKWWTERFGFPMFVPRLTLSEYWERQTYVKRLLSDAQLRHANLTVVSPAPVFCPTDLCIQSTNDTILYSDDSHLSHAGAQLYAPLFEAALAKTSATVKRPNPSLPSD</sequence>
<keyword evidence="5" id="KW-1185">Reference proteome</keyword>
<evidence type="ECO:0000256" key="1">
    <source>
        <dbReference type="SAM" id="Phobius"/>
    </source>
</evidence>
<comment type="caution">
    <text evidence="4">The sequence shown here is derived from an EMBL/GenBank/DDBJ whole genome shotgun (WGS) entry which is preliminary data.</text>
</comment>
<dbReference type="InterPro" id="IPR050879">
    <property type="entry name" value="Acyltransferase_3"/>
</dbReference>
<dbReference type="PANTHER" id="PTHR23028:SF53">
    <property type="entry name" value="ACYL_TRANSF_3 DOMAIN-CONTAINING PROTEIN"/>
    <property type="match status" value="1"/>
</dbReference>
<accession>A0A2G9WV86</accession>
<dbReference type="Pfam" id="PF01757">
    <property type="entry name" value="Acyl_transf_3"/>
    <property type="match status" value="1"/>
</dbReference>
<feature type="transmembrane region" description="Helical" evidence="1">
    <location>
        <begin position="216"/>
        <end position="235"/>
    </location>
</feature>
<dbReference type="GO" id="GO:0016020">
    <property type="term" value="C:membrane"/>
    <property type="evidence" value="ECO:0007669"/>
    <property type="project" value="TreeGrafter"/>
</dbReference>
<feature type="transmembrane region" description="Helical" evidence="1">
    <location>
        <begin position="270"/>
        <end position="289"/>
    </location>
</feature>
<dbReference type="PANTHER" id="PTHR23028">
    <property type="entry name" value="ACETYLTRANSFERASE"/>
    <property type="match status" value="1"/>
</dbReference>
<feature type="transmembrane region" description="Helical" evidence="1">
    <location>
        <begin position="55"/>
        <end position="79"/>
    </location>
</feature>
<evidence type="ECO:0000259" key="2">
    <source>
        <dbReference type="Pfam" id="PF01757"/>
    </source>
</evidence>
<feature type="transmembrane region" description="Helical" evidence="1">
    <location>
        <begin position="100"/>
        <end position="124"/>
    </location>
</feature>
<feature type="transmembrane region" description="Helical" evidence="1">
    <location>
        <begin position="370"/>
        <end position="389"/>
    </location>
</feature>
<dbReference type="OrthoDB" id="9796461at2"/>
<dbReference type="GO" id="GO:0009103">
    <property type="term" value="P:lipopolysaccharide biosynthetic process"/>
    <property type="evidence" value="ECO:0007669"/>
    <property type="project" value="TreeGrafter"/>
</dbReference>
<proteinExistence type="predicted"/>
<reference evidence="4 5" key="1">
    <citation type="submission" date="2017-08" db="EMBL/GenBank/DDBJ databases">
        <title>Pleomorphomonas carboxidotrophicus sp. nov., a new mesophilic hydrogenogenic carboxidotroph.</title>
        <authorList>
            <person name="Esquivel-Elizondo S."/>
            <person name="Krajmalnik-Brown R."/>
            <person name="Maldonado J."/>
        </authorList>
    </citation>
    <scope>NUCLEOTIDE SEQUENCE [LARGE SCALE GENOMIC DNA]</scope>
    <source>
        <strain evidence="4 5">SVCO-16</strain>
    </source>
</reference>
<dbReference type="GO" id="GO:0016747">
    <property type="term" value="F:acyltransferase activity, transferring groups other than amino-acyl groups"/>
    <property type="evidence" value="ECO:0007669"/>
    <property type="project" value="InterPro"/>
</dbReference>
<dbReference type="AlphaFoldDB" id="A0A2G9WV86"/>
<keyword evidence="1" id="KW-1133">Transmembrane helix</keyword>
<feature type="transmembrane region" description="Helical" evidence="1">
    <location>
        <begin position="334"/>
        <end position="354"/>
    </location>
</feature>
<keyword evidence="1" id="KW-0472">Membrane</keyword>